<accession>A0AAW1CRW3</accession>
<keyword evidence="1" id="KW-0175">Coiled coil</keyword>
<dbReference type="EMBL" id="JAPXFL010000009">
    <property type="protein sequence ID" value="KAK9501598.1"/>
    <property type="molecule type" value="Genomic_DNA"/>
</dbReference>
<keyword evidence="3" id="KW-1185">Reference proteome</keyword>
<sequence length="85" mass="9709">MLMSSLSLTSIDAAVIPRNDDIHIEEAVVDDTEVVKNIITVAQRLELELEKEDVEKLIEEYEEELTTEELQALLVQQQDKAQREA</sequence>
<proteinExistence type="predicted"/>
<gene>
    <name evidence="2" type="ORF">O3M35_012295</name>
</gene>
<comment type="caution">
    <text evidence="2">The sequence shown here is derived from an EMBL/GenBank/DDBJ whole genome shotgun (WGS) entry which is preliminary data.</text>
</comment>
<evidence type="ECO:0000256" key="1">
    <source>
        <dbReference type="SAM" id="Coils"/>
    </source>
</evidence>
<evidence type="ECO:0000313" key="2">
    <source>
        <dbReference type="EMBL" id="KAK9501598.1"/>
    </source>
</evidence>
<dbReference type="AlphaFoldDB" id="A0AAW1CRW3"/>
<organism evidence="2 3">
    <name type="scientific">Rhynocoris fuscipes</name>
    <dbReference type="NCBI Taxonomy" id="488301"/>
    <lineage>
        <taxon>Eukaryota</taxon>
        <taxon>Metazoa</taxon>
        <taxon>Ecdysozoa</taxon>
        <taxon>Arthropoda</taxon>
        <taxon>Hexapoda</taxon>
        <taxon>Insecta</taxon>
        <taxon>Pterygota</taxon>
        <taxon>Neoptera</taxon>
        <taxon>Paraneoptera</taxon>
        <taxon>Hemiptera</taxon>
        <taxon>Heteroptera</taxon>
        <taxon>Panheteroptera</taxon>
        <taxon>Cimicomorpha</taxon>
        <taxon>Reduviidae</taxon>
        <taxon>Harpactorinae</taxon>
        <taxon>Harpactorini</taxon>
        <taxon>Rhynocoris</taxon>
    </lineage>
</organism>
<feature type="coiled-coil region" evidence="1">
    <location>
        <begin position="44"/>
        <end position="78"/>
    </location>
</feature>
<evidence type="ECO:0000313" key="3">
    <source>
        <dbReference type="Proteomes" id="UP001461498"/>
    </source>
</evidence>
<name>A0AAW1CRW3_9HEMI</name>
<reference evidence="2 3" key="1">
    <citation type="submission" date="2022-12" db="EMBL/GenBank/DDBJ databases">
        <title>Chromosome-level genome assembly of true bugs.</title>
        <authorList>
            <person name="Ma L."/>
            <person name="Li H."/>
        </authorList>
    </citation>
    <scope>NUCLEOTIDE SEQUENCE [LARGE SCALE GENOMIC DNA]</scope>
    <source>
        <strain evidence="2">Lab_2022b</strain>
    </source>
</reference>
<protein>
    <submittedName>
        <fullName evidence="2">Uncharacterized protein</fullName>
    </submittedName>
</protein>
<dbReference type="Proteomes" id="UP001461498">
    <property type="component" value="Unassembled WGS sequence"/>
</dbReference>